<dbReference type="EMBL" id="SUTF01000006">
    <property type="protein sequence ID" value="MBE6510636.1"/>
    <property type="molecule type" value="Genomic_DNA"/>
</dbReference>
<dbReference type="Gene3D" id="3.30.70.20">
    <property type="match status" value="1"/>
</dbReference>
<keyword evidence="5" id="KW-0408">Iron</keyword>
<proteinExistence type="predicted"/>
<dbReference type="PANTHER" id="PTHR30176:SF3">
    <property type="entry name" value="FERREDOXIN-TYPE PROTEIN NAPH"/>
    <property type="match status" value="1"/>
</dbReference>
<evidence type="ECO:0000256" key="4">
    <source>
        <dbReference type="ARBA" id="ARBA00022982"/>
    </source>
</evidence>
<reference evidence="9" key="1">
    <citation type="submission" date="2019-04" db="EMBL/GenBank/DDBJ databases">
        <title>Evolution of Biomass-Degrading Anaerobic Consortia Revealed by Metagenomics.</title>
        <authorList>
            <person name="Peng X."/>
        </authorList>
    </citation>
    <scope>NUCLEOTIDE SEQUENCE</scope>
    <source>
        <strain evidence="9">SIG13</strain>
    </source>
</reference>
<keyword evidence="2" id="KW-0004">4Fe-4S</keyword>
<keyword evidence="1" id="KW-0813">Transport</keyword>
<evidence type="ECO:0000256" key="6">
    <source>
        <dbReference type="ARBA" id="ARBA00023014"/>
    </source>
</evidence>
<name>A0A8T3VRF4_9EURY</name>
<evidence type="ECO:0000256" key="7">
    <source>
        <dbReference type="SAM" id="Phobius"/>
    </source>
</evidence>
<organism evidence="9 10">
    <name type="scientific">Methanobrevibacter millerae</name>
    <dbReference type="NCBI Taxonomy" id="230361"/>
    <lineage>
        <taxon>Archaea</taxon>
        <taxon>Methanobacteriati</taxon>
        <taxon>Methanobacteriota</taxon>
        <taxon>Methanomada group</taxon>
        <taxon>Methanobacteria</taxon>
        <taxon>Methanobacteriales</taxon>
        <taxon>Methanobacteriaceae</taxon>
        <taxon>Methanobrevibacter</taxon>
    </lineage>
</organism>
<dbReference type="Proteomes" id="UP000713479">
    <property type="component" value="Unassembled WGS sequence"/>
</dbReference>
<sequence>MKIKAPLTIFLIFILIALIIYFVSGNDFYIYNFTYIGAALAIGIGLLVNGYSYGRNVVMFGVGCYLLIFLGIINHENLLISGFWYYLFLGVFEAAVIHYLVAKILGPFFFGRGWCGYACWTAMVLDLLPYKVPQNPRKNFGYVRYILFVAILCFVSGLFLFKVSNLEMIMYYIFIIGNVIYYVVGISLAFVLKDNRAFCKYVCPITVFLKATSYFSYLRVTVDEEKCVNCNKCLNSCPMDVNMLNNSRKRENGTECILCLECVKNCKVNALDL</sequence>
<feature type="transmembrane region" description="Helical" evidence="7">
    <location>
        <begin position="6"/>
        <end position="23"/>
    </location>
</feature>
<gene>
    <name evidence="9" type="ORF">E7Z74_05150</name>
</gene>
<keyword evidence="7" id="KW-0472">Membrane</keyword>
<feature type="transmembrane region" description="Helical" evidence="7">
    <location>
        <begin position="142"/>
        <end position="163"/>
    </location>
</feature>
<dbReference type="Pfam" id="PF13237">
    <property type="entry name" value="Fer4_10"/>
    <property type="match status" value="1"/>
</dbReference>
<evidence type="ECO:0000313" key="10">
    <source>
        <dbReference type="Proteomes" id="UP000713479"/>
    </source>
</evidence>
<dbReference type="AlphaFoldDB" id="A0A8T3VRF4"/>
<evidence type="ECO:0000256" key="5">
    <source>
        <dbReference type="ARBA" id="ARBA00023004"/>
    </source>
</evidence>
<keyword evidence="3" id="KW-0479">Metal-binding</keyword>
<keyword evidence="7" id="KW-1133">Transmembrane helix</keyword>
<dbReference type="InterPro" id="IPR017896">
    <property type="entry name" value="4Fe4S_Fe-S-bd"/>
</dbReference>
<feature type="transmembrane region" description="Helical" evidence="7">
    <location>
        <begin position="108"/>
        <end position="130"/>
    </location>
</feature>
<dbReference type="PANTHER" id="PTHR30176">
    <property type="entry name" value="FERREDOXIN-TYPE PROTEIN NAPH"/>
    <property type="match status" value="1"/>
</dbReference>
<feature type="transmembrane region" description="Helical" evidence="7">
    <location>
        <begin position="57"/>
        <end position="74"/>
    </location>
</feature>
<accession>A0A8T3VRF4</accession>
<evidence type="ECO:0000256" key="1">
    <source>
        <dbReference type="ARBA" id="ARBA00022448"/>
    </source>
</evidence>
<evidence type="ECO:0000256" key="2">
    <source>
        <dbReference type="ARBA" id="ARBA00022485"/>
    </source>
</evidence>
<evidence type="ECO:0000259" key="8">
    <source>
        <dbReference type="PROSITE" id="PS51379"/>
    </source>
</evidence>
<dbReference type="GO" id="GO:0051539">
    <property type="term" value="F:4 iron, 4 sulfur cluster binding"/>
    <property type="evidence" value="ECO:0007669"/>
    <property type="project" value="UniProtKB-KW"/>
</dbReference>
<dbReference type="PROSITE" id="PS00198">
    <property type="entry name" value="4FE4S_FER_1"/>
    <property type="match status" value="1"/>
</dbReference>
<keyword evidence="6" id="KW-0411">Iron-sulfur</keyword>
<dbReference type="PROSITE" id="PS51379">
    <property type="entry name" value="4FE4S_FER_2"/>
    <property type="match status" value="1"/>
</dbReference>
<dbReference type="InterPro" id="IPR017900">
    <property type="entry name" value="4Fe4S_Fe_S_CS"/>
</dbReference>
<dbReference type="InterPro" id="IPR051684">
    <property type="entry name" value="Electron_Trans/Redox"/>
</dbReference>
<comment type="caution">
    <text evidence="9">The sequence shown here is derived from an EMBL/GenBank/DDBJ whole genome shotgun (WGS) entry which is preliminary data.</text>
</comment>
<evidence type="ECO:0000313" key="9">
    <source>
        <dbReference type="EMBL" id="MBE6510636.1"/>
    </source>
</evidence>
<keyword evidence="4" id="KW-0249">Electron transport</keyword>
<protein>
    <submittedName>
        <fullName evidence="9">4Fe-4S dicluster domain-containing protein</fullName>
    </submittedName>
</protein>
<feature type="domain" description="4Fe-4S ferredoxin-type" evidence="8">
    <location>
        <begin position="218"/>
        <end position="247"/>
    </location>
</feature>
<feature type="transmembrane region" description="Helical" evidence="7">
    <location>
        <begin position="169"/>
        <end position="192"/>
    </location>
</feature>
<dbReference type="GO" id="GO:0046872">
    <property type="term" value="F:metal ion binding"/>
    <property type="evidence" value="ECO:0007669"/>
    <property type="project" value="UniProtKB-KW"/>
</dbReference>
<evidence type="ECO:0000256" key="3">
    <source>
        <dbReference type="ARBA" id="ARBA00022723"/>
    </source>
</evidence>
<keyword evidence="7" id="KW-0812">Transmembrane</keyword>
<dbReference type="GO" id="GO:0005886">
    <property type="term" value="C:plasma membrane"/>
    <property type="evidence" value="ECO:0007669"/>
    <property type="project" value="TreeGrafter"/>
</dbReference>
<feature type="transmembrane region" description="Helical" evidence="7">
    <location>
        <begin position="30"/>
        <end position="51"/>
    </location>
</feature>
<dbReference type="Pfam" id="PF12801">
    <property type="entry name" value="Fer4_5"/>
    <property type="match status" value="2"/>
</dbReference>
<dbReference type="SUPFAM" id="SSF54862">
    <property type="entry name" value="4Fe-4S ferredoxins"/>
    <property type="match status" value="1"/>
</dbReference>
<dbReference type="GO" id="GO:0016491">
    <property type="term" value="F:oxidoreductase activity"/>
    <property type="evidence" value="ECO:0007669"/>
    <property type="project" value="UniProtKB-ARBA"/>
</dbReference>
<feature type="transmembrane region" description="Helical" evidence="7">
    <location>
        <begin position="83"/>
        <end position="102"/>
    </location>
</feature>